<dbReference type="AlphaFoldDB" id="A0A0E9XMM7"/>
<proteinExistence type="predicted"/>
<accession>A0A0E9XMM7</accession>
<reference evidence="1" key="1">
    <citation type="submission" date="2014-11" db="EMBL/GenBank/DDBJ databases">
        <authorList>
            <person name="Amaro Gonzalez C."/>
        </authorList>
    </citation>
    <scope>NUCLEOTIDE SEQUENCE</scope>
</reference>
<dbReference type="EMBL" id="GBXM01004678">
    <property type="protein sequence ID" value="JAI03900.1"/>
    <property type="molecule type" value="Transcribed_RNA"/>
</dbReference>
<reference evidence="1" key="2">
    <citation type="journal article" date="2015" name="Fish Shellfish Immunol.">
        <title>Early steps in the European eel (Anguilla anguilla)-Vibrio vulnificus interaction in the gills: Role of the RtxA13 toxin.</title>
        <authorList>
            <person name="Callol A."/>
            <person name="Pajuelo D."/>
            <person name="Ebbesson L."/>
            <person name="Teles M."/>
            <person name="MacKenzie S."/>
            <person name="Amaro C."/>
        </authorList>
    </citation>
    <scope>NUCLEOTIDE SEQUENCE</scope>
</reference>
<sequence length="49" mass="5431">MFCQSVMYFQTPANSLKFTPPLLSLSNMDMIDRTVTGLKGVQVPFDSAC</sequence>
<organism evidence="1">
    <name type="scientific">Anguilla anguilla</name>
    <name type="common">European freshwater eel</name>
    <name type="synonym">Muraena anguilla</name>
    <dbReference type="NCBI Taxonomy" id="7936"/>
    <lineage>
        <taxon>Eukaryota</taxon>
        <taxon>Metazoa</taxon>
        <taxon>Chordata</taxon>
        <taxon>Craniata</taxon>
        <taxon>Vertebrata</taxon>
        <taxon>Euteleostomi</taxon>
        <taxon>Actinopterygii</taxon>
        <taxon>Neopterygii</taxon>
        <taxon>Teleostei</taxon>
        <taxon>Anguilliformes</taxon>
        <taxon>Anguillidae</taxon>
        <taxon>Anguilla</taxon>
    </lineage>
</organism>
<name>A0A0E9XMM7_ANGAN</name>
<protein>
    <submittedName>
        <fullName evidence="1">Uncharacterized protein</fullName>
    </submittedName>
</protein>
<evidence type="ECO:0000313" key="1">
    <source>
        <dbReference type="EMBL" id="JAI03900.1"/>
    </source>
</evidence>